<evidence type="ECO:0000313" key="2">
    <source>
        <dbReference type="EMBL" id="MDP2501143.1"/>
    </source>
</evidence>
<dbReference type="AlphaFoldDB" id="A0AB35MXU3"/>
<dbReference type="EMBL" id="JAUYVL010000004">
    <property type="protein sequence ID" value="MDP2501143.1"/>
    <property type="molecule type" value="Genomic_DNA"/>
</dbReference>
<proteinExistence type="predicted"/>
<gene>
    <name evidence="2" type="ORF">Q8W42_10520</name>
</gene>
<dbReference type="Proteomes" id="UP001177935">
    <property type="component" value="Unassembled WGS sequence"/>
</dbReference>
<evidence type="ECO:0000256" key="1">
    <source>
        <dbReference type="SAM" id="Phobius"/>
    </source>
</evidence>
<organism evidence="2 3">
    <name type="scientific">Vibrio splendidus</name>
    <dbReference type="NCBI Taxonomy" id="29497"/>
    <lineage>
        <taxon>Bacteria</taxon>
        <taxon>Pseudomonadati</taxon>
        <taxon>Pseudomonadota</taxon>
        <taxon>Gammaproteobacteria</taxon>
        <taxon>Vibrionales</taxon>
        <taxon>Vibrionaceae</taxon>
        <taxon>Vibrio</taxon>
    </lineage>
</organism>
<protein>
    <submittedName>
        <fullName evidence="2">Uncharacterized protein</fullName>
    </submittedName>
</protein>
<evidence type="ECO:0000313" key="3">
    <source>
        <dbReference type="Proteomes" id="UP001177935"/>
    </source>
</evidence>
<feature type="transmembrane region" description="Helical" evidence="1">
    <location>
        <begin position="111"/>
        <end position="132"/>
    </location>
</feature>
<feature type="transmembrane region" description="Helical" evidence="1">
    <location>
        <begin position="64"/>
        <end position="90"/>
    </location>
</feature>
<keyword evidence="1" id="KW-0812">Transmembrane</keyword>
<feature type="transmembrane region" description="Helical" evidence="1">
    <location>
        <begin position="144"/>
        <end position="165"/>
    </location>
</feature>
<comment type="caution">
    <text evidence="2">The sequence shown here is derived from an EMBL/GenBank/DDBJ whole genome shotgun (WGS) entry which is preliminary data.</text>
</comment>
<name>A0AB35MXU3_VIBSP</name>
<feature type="transmembrane region" description="Helical" evidence="1">
    <location>
        <begin position="21"/>
        <end position="44"/>
    </location>
</feature>
<keyword evidence="1" id="KW-0472">Membrane</keyword>
<sequence length="186" mass="21218">MTENQRISAQSLSNRQFKERIASMTLALESYLFIGFSMALLSLWKTYSGPALAALMSYSYPEMLLFNLLPALLAAYVGWKVAPVYSSIFNRQKTVAFKPKLRRFMKRWNKYGQLTMAVLAPVLVGIPSYTFVSKRLNQDWRKTFAMLTLSILGWSGLAYGCFLLLDVEQYIAIESIIPNAMLEEIK</sequence>
<accession>A0AB35MXU3</accession>
<keyword evidence="1" id="KW-1133">Transmembrane helix</keyword>
<reference evidence="2" key="1">
    <citation type="submission" date="2023-07" db="EMBL/GenBank/DDBJ databases">
        <title>Genome content predicts the carbon catabolic preferences of heterotrophic bacteria.</title>
        <authorList>
            <person name="Gralka M."/>
        </authorList>
    </citation>
    <scope>NUCLEOTIDE SEQUENCE</scope>
    <source>
        <strain evidence="2">6E02</strain>
    </source>
</reference>